<dbReference type="InterPro" id="IPR006094">
    <property type="entry name" value="Oxid_FAD_bind_N"/>
</dbReference>
<dbReference type="InterPro" id="IPR036318">
    <property type="entry name" value="FAD-bd_PCMH-like_sf"/>
</dbReference>
<dbReference type="GO" id="GO:1903457">
    <property type="term" value="P:lactate catabolic process"/>
    <property type="evidence" value="ECO:0007669"/>
    <property type="project" value="TreeGrafter"/>
</dbReference>
<evidence type="ECO:0000259" key="8">
    <source>
        <dbReference type="PROSITE" id="PS51387"/>
    </source>
</evidence>
<dbReference type="EC" id="1.1.2.4" evidence="7"/>
<dbReference type="PROSITE" id="PS51387">
    <property type="entry name" value="FAD_PCMH"/>
    <property type="match status" value="1"/>
</dbReference>
<accession>A0A7J9SGU5</accession>
<keyword evidence="6" id="KW-0560">Oxidoreductase</keyword>
<comment type="caution">
    <text evidence="9">The sequence shown here is derived from an EMBL/GenBank/DDBJ whole genome shotgun (WGS) entry which is preliminary data.</text>
</comment>
<evidence type="ECO:0000313" key="9">
    <source>
        <dbReference type="EMBL" id="MBB6646185.1"/>
    </source>
</evidence>
<dbReference type="InterPro" id="IPR016164">
    <property type="entry name" value="FAD-linked_Oxase-like_C"/>
</dbReference>
<keyword evidence="4" id="KW-0274">FAD</keyword>
<dbReference type="EMBL" id="JACKXD010000002">
    <property type="protein sequence ID" value="MBB6646185.1"/>
    <property type="molecule type" value="Genomic_DNA"/>
</dbReference>
<dbReference type="InterPro" id="IPR016171">
    <property type="entry name" value="Vanillyl_alc_oxidase_C-sub2"/>
</dbReference>
<keyword evidence="10" id="KW-1185">Reference proteome</keyword>
<proteinExistence type="inferred from homology"/>
<gene>
    <name evidence="9" type="ORF">H5V44_07770</name>
</gene>
<dbReference type="Proteomes" id="UP000546257">
    <property type="component" value="Unassembled WGS sequence"/>
</dbReference>
<dbReference type="FunFam" id="1.10.45.10:FF:000001">
    <property type="entry name" value="D-lactate dehydrogenase mitochondrial"/>
    <property type="match status" value="1"/>
</dbReference>
<evidence type="ECO:0000256" key="4">
    <source>
        <dbReference type="ARBA" id="ARBA00022827"/>
    </source>
</evidence>
<organism evidence="9 10">
    <name type="scientific">Halobellus ruber</name>
    <dbReference type="NCBI Taxonomy" id="2761102"/>
    <lineage>
        <taxon>Archaea</taxon>
        <taxon>Methanobacteriati</taxon>
        <taxon>Methanobacteriota</taxon>
        <taxon>Stenosarchaea group</taxon>
        <taxon>Halobacteria</taxon>
        <taxon>Halobacteriales</taxon>
        <taxon>Haloferacaceae</taxon>
        <taxon>Halobellus</taxon>
    </lineage>
</organism>
<keyword evidence="3" id="KW-0285">Flavoprotein</keyword>
<dbReference type="RefSeq" id="WP_185192536.1">
    <property type="nucleotide sequence ID" value="NZ_JACKXD010000002.1"/>
</dbReference>
<dbReference type="Gene3D" id="3.30.465.10">
    <property type="match status" value="1"/>
</dbReference>
<evidence type="ECO:0000256" key="2">
    <source>
        <dbReference type="ARBA" id="ARBA00008000"/>
    </source>
</evidence>
<evidence type="ECO:0000256" key="1">
    <source>
        <dbReference type="ARBA" id="ARBA00001974"/>
    </source>
</evidence>
<dbReference type="PANTHER" id="PTHR11748:SF111">
    <property type="entry name" value="D-LACTATE DEHYDROGENASE, MITOCHONDRIAL-RELATED"/>
    <property type="match status" value="1"/>
</dbReference>
<sequence length="459" mass="48959">MSRDCSFLRDLPLSAEQVSFATEDRAEFGTDYGVVEADASPPDAVVYPESTEDVSVTLAAANERDVPVTPYAAGSSTEGNAVPVAGGITLSMERLDSILGFRPDDMQVDVQPGVVGEEMDAHVADEGLFFPAFPQSAAFSTVGGMIANDASGIRAVKYGEVREWVLELEVVKADGTVIEVGTKARKTSAGYNLLDLIVGSEGTLGVVTRATMDLAVAPARTLGGRATFDDLDDAAAAITEAVRAGVDVATIELIDPLTAEIANSYTDAGLPPVPMVFFELHGRGVDREAEVLSGIFERHGARRIETSEDDEEMTDLWRARREIGRALPEYDPDRVLDVVGDVTVPIGSYPEMIRFIGEVGDEYGIPIPAFGHAGDGNAHYAILVNRDDPEEVDRAHEAAETIVRGAIDRGGTCTGEHGVGVGKRGYLTREYDPAVLSTMRDVKEALDPNGILNPGKIFE</sequence>
<evidence type="ECO:0000256" key="7">
    <source>
        <dbReference type="ARBA" id="ARBA00038897"/>
    </source>
</evidence>
<dbReference type="InterPro" id="IPR016166">
    <property type="entry name" value="FAD-bd_PCMH"/>
</dbReference>
<dbReference type="SUPFAM" id="SSF55103">
    <property type="entry name" value="FAD-linked oxidases, C-terminal domain"/>
    <property type="match status" value="1"/>
</dbReference>
<evidence type="ECO:0000256" key="5">
    <source>
        <dbReference type="ARBA" id="ARBA00022946"/>
    </source>
</evidence>
<name>A0A7J9SGU5_9EURY</name>
<reference evidence="9 10" key="1">
    <citation type="submission" date="2020-08" db="EMBL/GenBank/DDBJ databases">
        <authorList>
            <person name="Seo M.-J."/>
        </authorList>
    </citation>
    <scope>NUCLEOTIDE SEQUENCE [LARGE SCALE GENOMIC DNA]</scope>
    <source>
        <strain evidence="9 10">MBLA0160</strain>
    </source>
</reference>
<comment type="similarity">
    <text evidence="2">Belongs to the FAD-binding oxidoreductase/transferase type 4 family.</text>
</comment>
<dbReference type="GO" id="GO:0004458">
    <property type="term" value="F:D-lactate dehydrogenase (cytochrome) activity"/>
    <property type="evidence" value="ECO:0007669"/>
    <property type="project" value="UniProtKB-EC"/>
</dbReference>
<dbReference type="Pfam" id="PF02913">
    <property type="entry name" value="FAD-oxidase_C"/>
    <property type="match status" value="1"/>
</dbReference>
<comment type="cofactor">
    <cofactor evidence="1">
        <name>FAD</name>
        <dbReference type="ChEBI" id="CHEBI:57692"/>
    </cofactor>
</comment>
<dbReference type="GO" id="GO:0071949">
    <property type="term" value="F:FAD binding"/>
    <property type="evidence" value="ECO:0007669"/>
    <property type="project" value="InterPro"/>
</dbReference>
<feature type="domain" description="FAD-binding PCMH-type" evidence="8">
    <location>
        <begin position="38"/>
        <end position="217"/>
    </location>
</feature>
<dbReference type="Gene3D" id="1.10.45.10">
    <property type="entry name" value="Vanillyl-alcohol Oxidase, Chain A, domain 4"/>
    <property type="match status" value="1"/>
</dbReference>
<dbReference type="InterPro" id="IPR016169">
    <property type="entry name" value="FAD-bd_PCMH_sub2"/>
</dbReference>
<dbReference type="InterPro" id="IPR004113">
    <property type="entry name" value="FAD-bd_oxidored_4_C"/>
</dbReference>
<evidence type="ECO:0000256" key="3">
    <source>
        <dbReference type="ARBA" id="ARBA00022630"/>
    </source>
</evidence>
<dbReference type="SUPFAM" id="SSF56176">
    <property type="entry name" value="FAD-binding/transporter-associated domain-like"/>
    <property type="match status" value="1"/>
</dbReference>
<dbReference type="AlphaFoldDB" id="A0A7J9SGU5"/>
<dbReference type="GO" id="GO:0008720">
    <property type="term" value="F:D-lactate dehydrogenase (NAD+) activity"/>
    <property type="evidence" value="ECO:0007669"/>
    <property type="project" value="TreeGrafter"/>
</dbReference>
<keyword evidence="5" id="KW-0809">Transit peptide</keyword>
<evidence type="ECO:0000256" key="6">
    <source>
        <dbReference type="ARBA" id="ARBA00023002"/>
    </source>
</evidence>
<dbReference type="Pfam" id="PF01565">
    <property type="entry name" value="FAD_binding_4"/>
    <property type="match status" value="1"/>
</dbReference>
<dbReference type="Gene3D" id="3.30.70.2740">
    <property type="match status" value="1"/>
</dbReference>
<protein>
    <recommendedName>
        <fullName evidence="7">D-lactate dehydrogenase (cytochrome)</fullName>
        <ecNumber evidence="7">1.1.2.4</ecNumber>
    </recommendedName>
</protein>
<dbReference type="FunFam" id="3.30.70.2740:FF:000001">
    <property type="entry name" value="D-lactate dehydrogenase mitochondrial"/>
    <property type="match status" value="1"/>
</dbReference>
<dbReference type="PANTHER" id="PTHR11748">
    <property type="entry name" value="D-LACTATE DEHYDROGENASE"/>
    <property type="match status" value="1"/>
</dbReference>
<evidence type="ECO:0000313" key="10">
    <source>
        <dbReference type="Proteomes" id="UP000546257"/>
    </source>
</evidence>